<comment type="similarity">
    <text evidence="3 9">Belongs to the riboflavin transporter family.</text>
</comment>
<dbReference type="InterPro" id="IPR009357">
    <property type="entry name" value="Riboflavin_transptr"/>
</dbReference>
<evidence type="ECO:0000256" key="5">
    <source>
        <dbReference type="ARBA" id="ARBA00022475"/>
    </source>
</evidence>
<evidence type="ECO:0000313" key="11">
    <source>
        <dbReference type="Proteomes" id="UP000887565"/>
    </source>
</evidence>
<feature type="region of interest" description="Disordered" evidence="10">
    <location>
        <begin position="86"/>
        <end position="133"/>
    </location>
</feature>
<comment type="subcellular location">
    <subcellularLocation>
        <location evidence="2 9">Cell membrane</location>
        <topology evidence="2 9">Multi-pass membrane protein</topology>
    </subcellularLocation>
</comment>
<keyword evidence="11" id="KW-1185">Reference proteome</keyword>
<dbReference type="AlphaFoldDB" id="A0A915I7X8"/>
<feature type="compositionally biased region" description="Basic and acidic residues" evidence="10">
    <location>
        <begin position="108"/>
        <end position="132"/>
    </location>
</feature>
<evidence type="ECO:0000256" key="1">
    <source>
        <dbReference type="ARBA" id="ARBA00000215"/>
    </source>
</evidence>
<evidence type="ECO:0000256" key="8">
    <source>
        <dbReference type="ARBA" id="ARBA00023136"/>
    </source>
</evidence>
<feature type="transmembrane region" description="Helical" evidence="9">
    <location>
        <begin position="259"/>
        <end position="278"/>
    </location>
</feature>
<dbReference type="WBParaSite" id="nRc.2.0.1.t10269-RA">
    <property type="protein sequence ID" value="nRc.2.0.1.t10269-RA"/>
    <property type="gene ID" value="nRc.2.0.1.g10269"/>
</dbReference>
<keyword evidence="4 9" id="KW-0813">Transport</keyword>
<keyword evidence="5 9" id="KW-1003">Cell membrane</keyword>
<evidence type="ECO:0000256" key="9">
    <source>
        <dbReference type="RuleBase" id="RU368035"/>
    </source>
</evidence>
<evidence type="ECO:0000313" key="12">
    <source>
        <dbReference type="WBParaSite" id="nRc.2.0.1.t10269-RA"/>
    </source>
</evidence>
<keyword evidence="7 9" id="KW-1133">Transmembrane helix</keyword>
<comment type="caution">
    <text evidence="9">Lacks conserved residue(s) required for the propagation of feature annotation.</text>
</comment>
<feature type="transmembrane region" description="Helical" evidence="9">
    <location>
        <begin position="204"/>
        <end position="224"/>
    </location>
</feature>
<dbReference type="PANTHER" id="PTHR12929">
    <property type="entry name" value="SOLUTE CARRIER FAMILY 52"/>
    <property type="match status" value="1"/>
</dbReference>
<accession>A0A915I7X8</accession>
<evidence type="ECO:0000256" key="6">
    <source>
        <dbReference type="ARBA" id="ARBA00022692"/>
    </source>
</evidence>
<dbReference type="Proteomes" id="UP000887565">
    <property type="component" value="Unplaced"/>
</dbReference>
<proteinExistence type="inferred from homology"/>
<name>A0A915I7X8_ROMCU</name>
<dbReference type="Pfam" id="PF06237">
    <property type="entry name" value="SLC52_ribofla_tr"/>
    <property type="match status" value="1"/>
</dbReference>
<organism evidence="11 12">
    <name type="scientific">Romanomermis culicivorax</name>
    <name type="common">Nematode worm</name>
    <dbReference type="NCBI Taxonomy" id="13658"/>
    <lineage>
        <taxon>Eukaryota</taxon>
        <taxon>Metazoa</taxon>
        <taxon>Ecdysozoa</taxon>
        <taxon>Nematoda</taxon>
        <taxon>Enoplea</taxon>
        <taxon>Dorylaimia</taxon>
        <taxon>Mermithida</taxon>
        <taxon>Mermithoidea</taxon>
        <taxon>Mermithidae</taxon>
        <taxon>Romanomermis</taxon>
    </lineage>
</organism>
<dbReference type="SUPFAM" id="SSF103473">
    <property type="entry name" value="MFS general substrate transporter"/>
    <property type="match status" value="1"/>
</dbReference>
<dbReference type="GO" id="GO:0005886">
    <property type="term" value="C:plasma membrane"/>
    <property type="evidence" value="ECO:0007669"/>
    <property type="project" value="UniProtKB-SubCell"/>
</dbReference>
<keyword evidence="8 9" id="KW-0472">Membrane</keyword>
<evidence type="ECO:0000256" key="7">
    <source>
        <dbReference type="ARBA" id="ARBA00022989"/>
    </source>
</evidence>
<evidence type="ECO:0000256" key="10">
    <source>
        <dbReference type="SAM" id="MobiDB-lite"/>
    </source>
</evidence>
<dbReference type="GO" id="GO:0032217">
    <property type="term" value="F:riboflavin transmembrane transporter activity"/>
    <property type="evidence" value="ECO:0007669"/>
    <property type="project" value="UniProtKB-UniRule"/>
</dbReference>
<keyword evidence="6 9" id="KW-0812">Transmembrane</keyword>
<feature type="transmembrane region" description="Helical" evidence="9">
    <location>
        <begin position="175"/>
        <end position="197"/>
    </location>
</feature>
<protein>
    <recommendedName>
        <fullName evidence="9">Riboflavin transporter</fullName>
    </recommendedName>
</protein>
<comment type="function">
    <text evidence="9">Plasma membrane transporter mediating the uptake by cells of the water soluble vitamin B2/riboflavin that plays a key role in biochemical oxidation-reduction reactions of the carbohydrate, lipid, and amino acid metabolism.</text>
</comment>
<sequence>MGFSALIPSLLALIQGSGRSICVVVNDTSSSLNSSETYNQKVVDPHFGVTLFFLFIFIWMLICTIAFALLNVRSIVDGQLNEQSRESSQEKQVIQDEENSIVSQQDDPAYKTESISERESIRPHGNSEDNSKNGKNGISNQFWVLMLVTFWCCALMNGILPSVQSYSALPYGSTVYYLSSVLSNISNPIGCFALFFFTIKRVNVVAAITIIITILSIYLLILASKSPHPVTSWVTCMALLAYLRAVCGSLLRESGSEKSLWWCGVFTQAGSFIGSLIMRTMKQLKNLATKLGFLVELENGFLTWGPIGIKLRMNLVDS</sequence>
<dbReference type="InterPro" id="IPR036259">
    <property type="entry name" value="MFS_trans_sf"/>
</dbReference>
<feature type="transmembrane region" description="Helical" evidence="9">
    <location>
        <begin position="46"/>
        <end position="70"/>
    </location>
</feature>
<dbReference type="OMA" id="YVNICIA"/>
<evidence type="ECO:0000256" key="4">
    <source>
        <dbReference type="ARBA" id="ARBA00022448"/>
    </source>
</evidence>
<feature type="transmembrane region" description="Helical" evidence="9">
    <location>
        <begin position="142"/>
        <end position="163"/>
    </location>
</feature>
<evidence type="ECO:0000256" key="2">
    <source>
        <dbReference type="ARBA" id="ARBA00004651"/>
    </source>
</evidence>
<reference evidence="12" key="1">
    <citation type="submission" date="2022-11" db="UniProtKB">
        <authorList>
            <consortium name="WormBaseParasite"/>
        </authorList>
    </citation>
    <scope>IDENTIFICATION</scope>
</reference>
<evidence type="ECO:0000256" key="3">
    <source>
        <dbReference type="ARBA" id="ARBA00006366"/>
    </source>
</evidence>
<dbReference type="PANTHER" id="PTHR12929:SF10">
    <property type="entry name" value="RIBOFLAVIN TRANSPORTER"/>
    <property type="match status" value="1"/>
</dbReference>
<feature type="transmembrane region" description="Helical" evidence="9">
    <location>
        <begin position="230"/>
        <end position="247"/>
    </location>
</feature>
<comment type="catalytic activity">
    <reaction evidence="1 9">
        <text>riboflavin(in) = riboflavin(out)</text>
        <dbReference type="Rhea" id="RHEA:35015"/>
        <dbReference type="ChEBI" id="CHEBI:57986"/>
    </reaction>
</comment>